<feature type="transmembrane region" description="Helical" evidence="7">
    <location>
        <begin position="115"/>
        <end position="134"/>
    </location>
</feature>
<evidence type="ECO:0000256" key="3">
    <source>
        <dbReference type="ARBA" id="ARBA00022692"/>
    </source>
</evidence>
<evidence type="ECO:0000313" key="9">
    <source>
        <dbReference type="Proteomes" id="UP000253472"/>
    </source>
</evidence>
<comment type="subcellular location">
    <subcellularLocation>
        <location evidence="1">Membrane</location>
        <topology evidence="1">Multi-pass membrane protein</topology>
    </subcellularLocation>
</comment>
<sequence length="228" mass="26911">MPTLFHRYNELLKRRPWITNSLGCGIFFTIGDYAAQSLFPKEPDLPLDHKRMIRAGLYGSCFFAPISVLWHGKTLPKLKNPFINLFHRKKMEQVPAMRKKLHFYDSVFRMGIDQLIFPGFVWIPLYNTVMVILAGRDDPFQVIQDKLYNNWWRVLSANWTVWPGFQLFNLYFIPVHLRIVALNVWATGWNTFLSFVHNTKGHGHGSGHRLEEIVDIDDDEQEFYVFYD</sequence>
<organism evidence="8 9">
    <name type="scientific">Candida viswanathii</name>
    <dbReference type="NCBI Taxonomy" id="5486"/>
    <lineage>
        <taxon>Eukaryota</taxon>
        <taxon>Fungi</taxon>
        <taxon>Dikarya</taxon>
        <taxon>Ascomycota</taxon>
        <taxon>Saccharomycotina</taxon>
        <taxon>Pichiomycetes</taxon>
        <taxon>Debaryomycetaceae</taxon>
        <taxon>Candida/Lodderomyces clade</taxon>
        <taxon>Candida</taxon>
    </lineage>
</organism>
<dbReference type="Proteomes" id="UP000253472">
    <property type="component" value="Unassembled WGS sequence"/>
</dbReference>
<comment type="similarity">
    <text evidence="2 7">Belongs to the peroxisomal membrane protein PXMP2/4 family.</text>
</comment>
<name>A0A367XN44_9ASCO</name>
<evidence type="ECO:0000256" key="7">
    <source>
        <dbReference type="RuleBase" id="RU363053"/>
    </source>
</evidence>
<keyword evidence="3 7" id="KW-0812">Transmembrane</keyword>
<dbReference type="GO" id="GO:0016020">
    <property type="term" value="C:membrane"/>
    <property type="evidence" value="ECO:0007669"/>
    <property type="project" value="UniProtKB-SubCell"/>
</dbReference>
<evidence type="ECO:0000256" key="5">
    <source>
        <dbReference type="ARBA" id="ARBA00023136"/>
    </source>
</evidence>
<dbReference type="PANTHER" id="PTHR11266:SF17">
    <property type="entry name" value="PROTEIN MPV17"/>
    <property type="match status" value="1"/>
</dbReference>
<accession>A0A367XN44</accession>
<evidence type="ECO:0000256" key="1">
    <source>
        <dbReference type="ARBA" id="ARBA00004141"/>
    </source>
</evidence>
<evidence type="ECO:0000256" key="2">
    <source>
        <dbReference type="ARBA" id="ARBA00006824"/>
    </source>
</evidence>
<keyword evidence="5 7" id="KW-0472">Membrane</keyword>
<feature type="transmembrane region" description="Helical" evidence="7">
    <location>
        <begin position="55"/>
        <end position="72"/>
    </location>
</feature>
<reference evidence="8 9" key="1">
    <citation type="submission" date="2018-06" db="EMBL/GenBank/DDBJ databases">
        <title>Whole genome sequencing of Candida tropicalis (genome annotated by CSBL at Korea University).</title>
        <authorList>
            <person name="Ahn J."/>
        </authorList>
    </citation>
    <scope>NUCLEOTIDE SEQUENCE [LARGE SCALE GENOMIC DNA]</scope>
    <source>
        <strain evidence="8 9">ATCC 20962</strain>
    </source>
</reference>
<dbReference type="InterPro" id="IPR007248">
    <property type="entry name" value="Mpv17_PMP22"/>
</dbReference>
<keyword evidence="9" id="KW-1185">Reference proteome</keyword>
<dbReference type="EMBL" id="QLNQ01000030">
    <property type="protein sequence ID" value="RCK55067.1"/>
    <property type="molecule type" value="Genomic_DNA"/>
</dbReference>
<proteinExistence type="inferred from homology"/>
<gene>
    <name evidence="8" type="primary">SYM1_4</name>
    <name evidence="8" type="ORF">Cantr_04198</name>
</gene>
<comment type="caution">
    <text evidence="8">The sequence shown here is derived from an EMBL/GenBank/DDBJ whole genome shotgun (WGS) entry which is preliminary data.</text>
</comment>
<evidence type="ECO:0000313" key="8">
    <source>
        <dbReference type="EMBL" id="RCK55067.1"/>
    </source>
</evidence>
<protein>
    <recommendedName>
        <fullName evidence="6">Protein SYM1</fullName>
    </recommendedName>
</protein>
<feature type="transmembrane region" description="Helical" evidence="7">
    <location>
        <begin position="17"/>
        <end position="35"/>
    </location>
</feature>
<evidence type="ECO:0000256" key="6">
    <source>
        <dbReference type="ARBA" id="ARBA00039302"/>
    </source>
</evidence>
<keyword evidence="4 7" id="KW-1133">Transmembrane helix</keyword>
<dbReference type="GO" id="GO:0005739">
    <property type="term" value="C:mitochondrion"/>
    <property type="evidence" value="ECO:0007669"/>
    <property type="project" value="TreeGrafter"/>
</dbReference>
<dbReference type="AlphaFoldDB" id="A0A367XN44"/>
<dbReference type="OrthoDB" id="430207at2759"/>
<dbReference type="Pfam" id="PF04117">
    <property type="entry name" value="Mpv17_PMP22"/>
    <property type="match status" value="1"/>
</dbReference>
<dbReference type="STRING" id="5486.A0A367XN44"/>
<evidence type="ECO:0000256" key="4">
    <source>
        <dbReference type="ARBA" id="ARBA00022989"/>
    </source>
</evidence>
<dbReference type="PANTHER" id="PTHR11266">
    <property type="entry name" value="PEROXISOMAL MEMBRANE PROTEIN 2, PXMP2 MPV17"/>
    <property type="match status" value="1"/>
</dbReference>